<dbReference type="RefSeq" id="WP_145283539.1">
    <property type="nucleotide sequence ID" value="NZ_CP036318.1"/>
</dbReference>
<dbReference type="InterPro" id="IPR054384">
    <property type="entry name" value="SecDF_P1_head"/>
</dbReference>
<dbReference type="InterPro" id="IPR022646">
    <property type="entry name" value="SecD/SecF_CS"/>
</dbReference>
<feature type="transmembrane region" description="Helical" evidence="9">
    <location>
        <begin position="395"/>
        <end position="412"/>
    </location>
</feature>
<evidence type="ECO:0000256" key="4">
    <source>
        <dbReference type="ARBA" id="ARBA00022692"/>
    </source>
</evidence>
<keyword evidence="3 9" id="KW-1003">Cell membrane</keyword>
<dbReference type="GO" id="GO:0006605">
    <property type="term" value="P:protein targeting"/>
    <property type="evidence" value="ECO:0007669"/>
    <property type="project" value="UniProtKB-UniRule"/>
</dbReference>
<dbReference type="AlphaFoldDB" id="A0A518IRE2"/>
<dbReference type="Gene3D" id="3.30.70.3220">
    <property type="match status" value="1"/>
</dbReference>
<feature type="transmembrane region" description="Helical" evidence="9">
    <location>
        <begin position="56"/>
        <end position="75"/>
    </location>
</feature>
<evidence type="ECO:0000256" key="2">
    <source>
        <dbReference type="ARBA" id="ARBA00022448"/>
    </source>
</evidence>
<dbReference type="InterPro" id="IPR005665">
    <property type="entry name" value="SecF_bac"/>
</dbReference>
<keyword evidence="8 9" id="KW-0472">Membrane</keyword>
<gene>
    <name evidence="10" type="primary">secF</name>
    <name evidence="9" type="synonym">secD</name>
    <name evidence="14" type="ORF">Mal33_16370</name>
</gene>
<proteinExistence type="inferred from homology"/>
<feature type="transmembrane region" description="Helical" evidence="9">
    <location>
        <begin position="443"/>
        <end position="464"/>
    </location>
</feature>
<dbReference type="NCBIfam" id="TIGR00916">
    <property type="entry name" value="2A0604s01"/>
    <property type="match status" value="1"/>
</dbReference>
<dbReference type="HAMAP" id="MF_01464_B">
    <property type="entry name" value="SecF_B"/>
    <property type="match status" value="1"/>
</dbReference>
<dbReference type="InterPro" id="IPR048634">
    <property type="entry name" value="SecD_SecF_C"/>
</dbReference>
<evidence type="ECO:0000256" key="7">
    <source>
        <dbReference type="ARBA" id="ARBA00023010"/>
    </source>
</evidence>
<feature type="transmembrane region" description="Helical" evidence="9">
    <location>
        <begin position="516"/>
        <end position="535"/>
    </location>
</feature>
<name>A0A518IRE2_9BACT</name>
<feature type="transmembrane region" description="Helical" evidence="9">
    <location>
        <begin position="1029"/>
        <end position="1057"/>
    </location>
</feature>
<evidence type="ECO:0000256" key="10">
    <source>
        <dbReference type="HAMAP-Rule" id="MF_01464"/>
    </source>
</evidence>
<comment type="caution">
    <text evidence="9">Lacks conserved residue(s) required for the propagation of feature annotation.</text>
</comment>
<dbReference type="InterPro" id="IPR005791">
    <property type="entry name" value="SecD"/>
</dbReference>
<feature type="domain" description="SecDF P1 head subdomain" evidence="13">
    <location>
        <begin position="265"/>
        <end position="369"/>
    </location>
</feature>
<dbReference type="Pfam" id="PF07549">
    <property type="entry name" value="Sec_GG"/>
    <property type="match status" value="1"/>
</dbReference>
<keyword evidence="15" id="KW-1185">Reference proteome</keyword>
<evidence type="ECO:0000259" key="12">
    <source>
        <dbReference type="Pfam" id="PF02355"/>
    </source>
</evidence>
<comment type="function">
    <text evidence="9">Part of the Sec protein translocase complex. Interacts with the SecYEG preprotein conducting channel. SecDF uses the proton motive force (PMF) to complete protein translocation after the ATP-dependent function of SecA.</text>
</comment>
<evidence type="ECO:0000313" key="14">
    <source>
        <dbReference type="EMBL" id="QDV55658.1"/>
    </source>
</evidence>
<feature type="transmembrane region" description="Helical" evidence="9">
    <location>
        <begin position="577"/>
        <end position="596"/>
    </location>
</feature>
<evidence type="ECO:0000256" key="8">
    <source>
        <dbReference type="ARBA" id="ARBA00023136"/>
    </source>
</evidence>
<evidence type="ECO:0000256" key="3">
    <source>
        <dbReference type="ARBA" id="ARBA00022475"/>
    </source>
</evidence>
<evidence type="ECO:0000256" key="11">
    <source>
        <dbReference type="SAM" id="MobiDB-lite"/>
    </source>
</evidence>
<feature type="compositionally biased region" description="Low complexity" evidence="11">
    <location>
        <begin position="731"/>
        <end position="750"/>
    </location>
</feature>
<comment type="subcellular location">
    <subcellularLocation>
        <location evidence="1 9">Cell membrane</location>
        <topology evidence="1 9">Multi-pass membrane protein</topology>
    </subcellularLocation>
</comment>
<dbReference type="GO" id="GO:0015450">
    <property type="term" value="F:protein-transporting ATPase activity"/>
    <property type="evidence" value="ECO:0007669"/>
    <property type="project" value="InterPro"/>
</dbReference>
<dbReference type="PANTHER" id="PTHR30081">
    <property type="entry name" value="PROTEIN-EXPORT MEMBRANE PROTEIN SEC"/>
    <property type="match status" value="1"/>
</dbReference>
<keyword evidence="5 9" id="KW-0653">Protein transport</keyword>
<dbReference type="NCBIfam" id="TIGR01129">
    <property type="entry name" value="secD"/>
    <property type="match status" value="1"/>
</dbReference>
<evidence type="ECO:0000256" key="9">
    <source>
        <dbReference type="HAMAP-Rule" id="MF_01463"/>
    </source>
</evidence>
<evidence type="ECO:0000256" key="6">
    <source>
        <dbReference type="ARBA" id="ARBA00022989"/>
    </source>
</evidence>
<comment type="subunit">
    <text evidence="10">Forms a complex with SecD. Part of the essential Sec protein translocation apparatus which comprises SecA, SecYEG and auxiliary proteins SecDF. Other proteins may also be involved.</text>
</comment>
<feature type="transmembrane region" description="Helical" evidence="9">
    <location>
        <begin position="417"/>
        <end position="437"/>
    </location>
</feature>
<dbReference type="Proteomes" id="UP000316770">
    <property type="component" value="Chromosome"/>
</dbReference>
<feature type="domain" description="Protein export membrane protein SecD/SecF C-terminal" evidence="12">
    <location>
        <begin position="373"/>
        <end position="539"/>
    </location>
</feature>
<dbReference type="HAMAP" id="MF_01463_B">
    <property type="entry name" value="SecD_B"/>
    <property type="match status" value="1"/>
</dbReference>
<dbReference type="Pfam" id="PF02355">
    <property type="entry name" value="SecD_SecF_C"/>
    <property type="match status" value="2"/>
</dbReference>
<evidence type="ECO:0000313" key="15">
    <source>
        <dbReference type="Proteomes" id="UP000316770"/>
    </source>
</evidence>
<accession>A0A518IRE2</accession>
<evidence type="ECO:0000256" key="5">
    <source>
        <dbReference type="ARBA" id="ARBA00022927"/>
    </source>
</evidence>
<dbReference type="Gene3D" id="3.30.1360.200">
    <property type="match status" value="1"/>
</dbReference>
<feature type="transmembrane region" description="Helical" evidence="9">
    <location>
        <begin position="890"/>
        <end position="907"/>
    </location>
</feature>
<dbReference type="EMBL" id="CP036318">
    <property type="protein sequence ID" value="QDV55658.1"/>
    <property type="molecule type" value="Genomic_DNA"/>
</dbReference>
<dbReference type="GO" id="GO:0065002">
    <property type="term" value="P:intracellular protein transmembrane transport"/>
    <property type="evidence" value="ECO:0007669"/>
    <property type="project" value="UniProtKB-UniRule"/>
</dbReference>
<feature type="transmembrane region" description="Helical" evidence="9">
    <location>
        <begin position="914"/>
        <end position="939"/>
    </location>
</feature>
<dbReference type="GO" id="GO:0043952">
    <property type="term" value="P:protein transport by the Sec complex"/>
    <property type="evidence" value="ECO:0007669"/>
    <property type="project" value="UniProtKB-UniRule"/>
</dbReference>
<dbReference type="NCBIfam" id="TIGR00966">
    <property type="entry name" value="transloc_SecF"/>
    <property type="match status" value="1"/>
</dbReference>
<comment type="similarity">
    <text evidence="9">Belongs to the SecD/SecF family. SecD subfamily.</text>
</comment>
<dbReference type="SUPFAM" id="SSF82866">
    <property type="entry name" value="Multidrug efflux transporter AcrB transmembrane domain"/>
    <property type="match status" value="2"/>
</dbReference>
<feature type="region of interest" description="Disordered" evidence="11">
    <location>
        <begin position="728"/>
        <end position="774"/>
    </location>
</feature>
<dbReference type="Gene3D" id="1.20.1640.10">
    <property type="entry name" value="Multidrug efflux transporter AcrB transmembrane domain"/>
    <property type="match status" value="2"/>
</dbReference>
<keyword evidence="4 9" id="KW-0812">Transmembrane</keyword>
<comment type="similarity">
    <text evidence="10">Belongs to the SecD/SecF family. SecF subfamily.</text>
</comment>
<sequence length="1066" mass="114008">MLDLNVIETLLAQAEPGKLGTQIGIIAIMLAVLIVPFLVGAFLAKSLRMPNYGTRIGVVLFAITASVVTITFGQLKYGVDLKGGTILVYEIDPTAGGGASEDPSSRVTAEELVGALTERINPSGTQEIVIRPYGDRQIEIIVPNVEESGVNEIKDKVQTAGMLRFAIVANERDHLGLIETVRAAGPTLSDVVKDDAGEVIGQWVKVDRESEEILGGLRPFRVEVSGDIIRDSRTGTLLTPQGLQGENALVKWLSQNGIEDIDVLMRIEKEYDITGEDLAIVASDHDGQGNPAVRFTLNAAGKKRFYVLTMNNSPDGSFLRRLGIVLDDKLLSAPVIRSPINGDGQITGNFSREEVDFLVGILRAGRLPAALSKQPISENQIGSTLGDDTIQKGKWSIISAFGLVLVFIGVYYRFAGLVACFALLLNLAMILAMMILINQPATLPGLAGLVLTVGMSVDANILIFERIREELRRGAAPRMAIRNGFGRATTTIVDANLTTLITAIVLYTIGTDQIRGFAVALILGILFSMFTAIYVSRTFFDIAERWGRVSLGMSDVVTSIRTAVTGNADFDFIGKRVPAFFLSATLVIAGVIALAYRGSTIFDIDFAGGTSVTFWLQEEADSDAVRAVVESSLNTDPESKIQFSLNSVDMAGMKDRVFAIYTSVEDVDDLKLRIREGFEASDDLDLVTFETAITDADAAPAPEAEATGQNGRNNASLIRTVAYRPQDDAADAPADTADGEAAADATAADTAAEEATEAAAGEGPSISAAVEKPKTESTTRVLALGVAGGDQNDAKINHDALVAAVVKAAAAREIPLQEEGIVVVPQGAGSEDWSDESNMGFAQWKVTLDLPEANATAVLDGLKSELDAGPIWLSSSKVGSRVAGDMTRRAIAAMLASLVFIVGYIWFRFQRVAFGFAAVVALVHDVLITLGAIAVSFWAARYLGFLLIDEFRISLAVVAALLTIIGYSLNDTIVVFDRIREVRGKSPNLTAEMVNTSINQTLSRTLLTSLTTLLVVVLLYAFGGEGIHSFAFALTIGVIVGTYSSIFVASPTLLWLFNRTEEATTR</sequence>
<evidence type="ECO:0000259" key="13">
    <source>
        <dbReference type="Pfam" id="PF22599"/>
    </source>
</evidence>
<evidence type="ECO:0000256" key="1">
    <source>
        <dbReference type="ARBA" id="ARBA00004651"/>
    </source>
</evidence>
<dbReference type="PANTHER" id="PTHR30081:SF1">
    <property type="entry name" value="PROTEIN TRANSLOCASE SUBUNIT SECD"/>
    <property type="match status" value="1"/>
</dbReference>
<feature type="transmembrane region" description="Helical" evidence="9">
    <location>
        <begin position="951"/>
        <end position="970"/>
    </location>
</feature>
<dbReference type="GO" id="GO:0005886">
    <property type="term" value="C:plasma membrane"/>
    <property type="evidence" value="ECO:0007669"/>
    <property type="project" value="UniProtKB-SubCell"/>
</dbReference>
<keyword evidence="2 9" id="KW-0813">Transport</keyword>
<keyword evidence="6 9" id="KW-1133">Transmembrane helix</keyword>
<dbReference type="PRINTS" id="PR01755">
    <property type="entry name" value="SECFTRNLCASE"/>
</dbReference>
<dbReference type="InterPro" id="IPR022645">
    <property type="entry name" value="SecD/SecF_bac"/>
</dbReference>
<comment type="subunit">
    <text evidence="9">Forms a complex with SecF. Part of the essential Sec protein translocation apparatus which comprises SecA, SecYEG and auxiliary proteins SecDF. Other proteins may also be involved.</text>
</comment>
<feature type="transmembrane region" description="Helical" evidence="9">
    <location>
        <begin position="20"/>
        <end position="44"/>
    </location>
</feature>
<dbReference type="InterPro" id="IPR022813">
    <property type="entry name" value="SecD/SecF_arch_bac"/>
</dbReference>
<feature type="domain" description="Protein export membrane protein SecD/SecF C-terminal" evidence="12">
    <location>
        <begin position="874"/>
        <end position="1058"/>
    </location>
</feature>
<dbReference type="InterPro" id="IPR055344">
    <property type="entry name" value="SecD_SecF_C_bact"/>
</dbReference>
<dbReference type="Pfam" id="PF22599">
    <property type="entry name" value="SecDF_P1_head"/>
    <property type="match status" value="1"/>
</dbReference>
<protein>
    <recommendedName>
        <fullName evidence="9 10">Multifunctional fusion protein</fullName>
    </recommendedName>
    <domain>
        <recommendedName>
            <fullName evidence="9">Protein translocase subunit SecD</fullName>
        </recommendedName>
    </domain>
    <domain>
        <recommendedName>
            <fullName evidence="10">Protein-export membrane protein SecF</fullName>
        </recommendedName>
    </domain>
</protein>
<feature type="transmembrane region" description="Helical" evidence="9">
    <location>
        <begin position="1005"/>
        <end position="1023"/>
    </location>
</feature>
<dbReference type="FunFam" id="1.20.1640.10:FF:000004">
    <property type="entry name" value="Protein translocase subunit SecD"/>
    <property type="match status" value="1"/>
</dbReference>
<reference evidence="14 15" key="1">
    <citation type="submission" date="2019-02" db="EMBL/GenBank/DDBJ databases">
        <title>Deep-cultivation of Planctomycetes and their phenomic and genomic characterization uncovers novel biology.</title>
        <authorList>
            <person name="Wiegand S."/>
            <person name="Jogler M."/>
            <person name="Boedeker C."/>
            <person name="Pinto D."/>
            <person name="Vollmers J."/>
            <person name="Rivas-Marin E."/>
            <person name="Kohn T."/>
            <person name="Peeters S.H."/>
            <person name="Heuer A."/>
            <person name="Rast P."/>
            <person name="Oberbeckmann S."/>
            <person name="Bunk B."/>
            <person name="Jeske O."/>
            <person name="Meyerdierks A."/>
            <person name="Storesund J.E."/>
            <person name="Kallscheuer N."/>
            <person name="Luecker S."/>
            <person name="Lage O.M."/>
            <person name="Pohl T."/>
            <person name="Merkel B.J."/>
            <person name="Hornburger P."/>
            <person name="Mueller R.-W."/>
            <person name="Bruemmer F."/>
            <person name="Labrenz M."/>
            <person name="Spormann A.M."/>
            <person name="Op den Camp H."/>
            <person name="Overmann J."/>
            <person name="Amann R."/>
            <person name="Jetten M.S.M."/>
            <person name="Mascher T."/>
            <person name="Medema M.H."/>
            <person name="Devos D.P."/>
            <person name="Kaster A.-K."/>
            <person name="Ovreas L."/>
            <person name="Rohde M."/>
            <person name="Galperin M.Y."/>
            <person name="Jogler C."/>
        </authorList>
    </citation>
    <scope>NUCLEOTIDE SEQUENCE [LARGE SCALE GENOMIC DNA]</scope>
    <source>
        <strain evidence="14 15">Mal33</strain>
    </source>
</reference>
<organism evidence="14 15">
    <name type="scientific">Rosistilla oblonga</name>
    <dbReference type="NCBI Taxonomy" id="2527990"/>
    <lineage>
        <taxon>Bacteria</taxon>
        <taxon>Pseudomonadati</taxon>
        <taxon>Planctomycetota</taxon>
        <taxon>Planctomycetia</taxon>
        <taxon>Pirellulales</taxon>
        <taxon>Pirellulaceae</taxon>
        <taxon>Rosistilla</taxon>
    </lineage>
</organism>
<keyword evidence="7 9" id="KW-0811">Translocation</keyword>
<feature type="transmembrane region" description="Helical" evidence="9">
    <location>
        <begin position="485"/>
        <end position="510"/>
    </location>
</feature>